<organism evidence="12">
    <name type="scientific">freshwater metagenome</name>
    <dbReference type="NCBI Taxonomy" id="449393"/>
    <lineage>
        <taxon>unclassified sequences</taxon>
        <taxon>metagenomes</taxon>
        <taxon>ecological metagenomes</taxon>
    </lineage>
</organism>
<evidence type="ECO:0000313" key="9">
    <source>
        <dbReference type="EMBL" id="CAB4714480.1"/>
    </source>
</evidence>
<evidence type="ECO:0000313" key="10">
    <source>
        <dbReference type="EMBL" id="CAB4930969.1"/>
    </source>
</evidence>
<evidence type="ECO:0000256" key="5">
    <source>
        <dbReference type="ARBA" id="ARBA00023136"/>
    </source>
</evidence>
<dbReference type="EMBL" id="CAEZWO010000100">
    <property type="protein sequence ID" value="CAB4665421.1"/>
    <property type="molecule type" value="Genomic_DNA"/>
</dbReference>
<dbReference type="AlphaFoldDB" id="A0A6J7VL08"/>
<sequence length="376" mass="41880">MHVPTGRTRLLAGLADPEDSIVNSSPWYWLLLLPVLMLVISLTNLIFLRRPSLDSEIFTESVVVLLPVRNEQENIPQLIQSLKTQMGIRDLTFNFLDDNSSDQTVNLIEEHIDGDPRFTLTFGAQLPEDWLGKPFALQQAFEASDSQVVVVIDADVRLKADALVSAITLMRSRQFSFISAYPKQIAITWAERLIQPLLQWSWMSSVPLRIAERSHNPAFAVANGQFFIADRAALQAVGAFECVKMEIVDDIALARALLKNGFLGTVIDGSRIAMCRMYQSWPELREGYSKSLRVAFGSWVGSAFAITLLMLSGIAPLLLGLGGYAIIVANRAICARATGGRIVDALLHPLSILLLTYLIIRSWKMRGRTQWKGRLV</sequence>
<feature type="transmembrane region" description="Helical" evidence="6">
    <location>
        <begin position="339"/>
        <end position="360"/>
    </location>
</feature>
<keyword evidence="6" id="KW-0812">Transmembrane</keyword>
<dbReference type="EMBL" id="CAFBOJ010000144">
    <property type="protein sequence ID" value="CAB4987762.1"/>
    <property type="molecule type" value="Genomic_DNA"/>
</dbReference>
<keyword evidence="6" id="KW-1133">Transmembrane helix</keyword>
<dbReference type="Pfam" id="PF00535">
    <property type="entry name" value="Glycos_transf_2"/>
    <property type="match status" value="1"/>
</dbReference>
<comment type="subcellular location">
    <subcellularLocation>
        <location evidence="1">Cell membrane</location>
    </subcellularLocation>
</comment>
<evidence type="ECO:0000256" key="1">
    <source>
        <dbReference type="ARBA" id="ARBA00004236"/>
    </source>
</evidence>
<evidence type="ECO:0000256" key="2">
    <source>
        <dbReference type="ARBA" id="ARBA00022475"/>
    </source>
</evidence>
<keyword evidence="5 6" id="KW-0472">Membrane</keyword>
<evidence type="ECO:0000313" key="8">
    <source>
        <dbReference type="EMBL" id="CAB4665421.1"/>
    </source>
</evidence>
<keyword evidence="3" id="KW-0328">Glycosyltransferase</keyword>
<evidence type="ECO:0000256" key="3">
    <source>
        <dbReference type="ARBA" id="ARBA00022676"/>
    </source>
</evidence>
<accession>A0A6J7VL08</accession>
<keyword evidence="4" id="KW-0808">Transferase</keyword>
<gene>
    <name evidence="8" type="ORF">UFOPK2254_00992</name>
    <name evidence="9" type="ORF">UFOPK2646_01145</name>
    <name evidence="10" type="ORF">UFOPK3707_00851</name>
    <name evidence="11" type="ORF">UFOPK3937_01127</name>
    <name evidence="12" type="ORF">UFOPK4401_01314</name>
</gene>
<feature type="transmembrane region" description="Helical" evidence="6">
    <location>
        <begin position="294"/>
        <end position="327"/>
    </location>
</feature>
<dbReference type="EMBL" id="CAFBMY010000144">
    <property type="protein sequence ID" value="CAB4930969.1"/>
    <property type="molecule type" value="Genomic_DNA"/>
</dbReference>
<dbReference type="PANTHER" id="PTHR43646:SF2">
    <property type="entry name" value="GLYCOSYLTRANSFERASE 2-LIKE DOMAIN-CONTAINING PROTEIN"/>
    <property type="match status" value="1"/>
</dbReference>
<name>A0A6J7VL08_9ZZZZ</name>
<dbReference type="InterPro" id="IPR029044">
    <property type="entry name" value="Nucleotide-diphossugar_trans"/>
</dbReference>
<feature type="domain" description="Glycosyltransferase 2-like" evidence="7">
    <location>
        <begin position="64"/>
        <end position="235"/>
    </location>
</feature>
<evidence type="ECO:0000313" key="12">
    <source>
        <dbReference type="EMBL" id="CAB5077696.1"/>
    </source>
</evidence>
<dbReference type="SUPFAM" id="SSF53448">
    <property type="entry name" value="Nucleotide-diphospho-sugar transferases"/>
    <property type="match status" value="1"/>
</dbReference>
<dbReference type="EMBL" id="CAEZYB010000169">
    <property type="protein sequence ID" value="CAB4714480.1"/>
    <property type="molecule type" value="Genomic_DNA"/>
</dbReference>
<reference evidence="12" key="1">
    <citation type="submission" date="2020-05" db="EMBL/GenBank/DDBJ databases">
        <authorList>
            <person name="Chiriac C."/>
            <person name="Salcher M."/>
            <person name="Ghai R."/>
            <person name="Kavagutti S V."/>
        </authorList>
    </citation>
    <scope>NUCLEOTIDE SEQUENCE</scope>
</reference>
<evidence type="ECO:0000256" key="4">
    <source>
        <dbReference type="ARBA" id="ARBA00022679"/>
    </source>
</evidence>
<dbReference type="GO" id="GO:0005886">
    <property type="term" value="C:plasma membrane"/>
    <property type="evidence" value="ECO:0007669"/>
    <property type="project" value="UniProtKB-SubCell"/>
</dbReference>
<dbReference type="GO" id="GO:0016757">
    <property type="term" value="F:glycosyltransferase activity"/>
    <property type="evidence" value="ECO:0007669"/>
    <property type="project" value="UniProtKB-KW"/>
</dbReference>
<dbReference type="Gene3D" id="3.90.550.10">
    <property type="entry name" value="Spore Coat Polysaccharide Biosynthesis Protein SpsA, Chain A"/>
    <property type="match status" value="1"/>
</dbReference>
<evidence type="ECO:0000313" key="11">
    <source>
        <dbReference type="EMBL" id="CAB4987762.1"/>
    </source>
</evidence>
<dbReference type="PANTHER" id="PTHR43646">
    <property type="entry name" value="GLYCOSYLTRANSFERASE"/>
    <property type="match status" value="1"/>
</dbReference>
<evidence type="ECO:0000256" key="6">
    <source>
        <dbReference type="SAM" id="Phobius"/>
    </source>
</evidence>
<dbReference type="EMBL" id="CAFBRB010000196">
    <property type="protein sequence ID" value="CAB5077696.1"/>
    <property type="molecule type" value="Genomic_DNA"/>
</dbReference>
<evidence type="ECO:0000259" key="7">
    <source>
        <dbReference type="Pfam" id="PF00535"/>
    </source>
</evidence>
<proteinExistence type="predicted"/>
<dbReference type="InterPro" id="IPR001173">
    <property type="entry name" value="Glyco_trans_2-like"/>
</dbReference>
<feature type="transmembrane region" description="Helical" evidence="6">
    <location>
        <begin position="27"/>
        <end position="48"/>
    </location>
</feature>
<protein>
    <submittedName>
        <fullName evidence="12">Unannotated protein</fullName>
    </submittedName>
</protein>
<keyword evidence="2" id="KW-1003">Cell membrane</keyword>